<sequence>MAQNEQSSSLREIATTIATSTNPGTAANTVALAVVLWYVLPDMFSLPSNSATTRLENTIKEVVDKYNQNKSILADTSLEDDLNKLELAVLELKEKQIQGVNIAWTNLPSRVSHEKYIWTTARMHRRDVETVKSRLELAIIRAKKGPLQAALETRVHREDRATAPGIGASVV</sequence>
<dbReference type="OrthoDB" id="2937830at2759"/>
<name>A0A284QQY9_ARMOS</name>
<gene>
    <name evidence="1" type="ORF">ARMOST_02154</name>
</gene>
<dbReference type="EMBL" id="FUEG01000001">
    <property type="protein sequence ID" value="SJK98880.1"/>
    <property type="molecule type" value="Genomic_DNA"/>
</dbReference>
<protein>
    <submittedName>
        <fullName evidence="1">Uncharacterized protein</fullName>
    </submittedName>
</protein>
<reference evidence="2" key="1">
    <citation type="journal article" date="2017" name="Nat. Ecol. Evol.">
        <title>Genome expansion and lineage-specific genetic innovations in the forest pathogenic fungi Armillaria.</title>
        <authorList>
            <person name="Sipos G."/>
            <person name="Prasanna A.N."/>
            <person name="Walter M.C."/>
            <person name="O'Connor E."/>
            <person name="Balint B."/>
            <person name="Krizsan K."/>
            <person name="Kiss B."/>
            <person name="Hess J."/>
            <person name="Varga T."/>
            <person name="Slot J."/>
            <person name="Riley R."/>
            <person name="Boka B."/>
            <person name="Rigling D."/>
            <person name="Barry K."/>
            <person name="Lee J."/>
            <person name="Mihaltcheva S."/>
            <person name="LaButti K."/>
            <person name="Lipzen A."/>
            <person name="Waldron R."/>
            <person name="Moloney N.M."/>
            <person name="Sperisen C."/>
            <person name="Kredics L."/>
            <person name="Vagvoelgyi C."/>
            <person name="Patrignani A."/>
            <person name="Fitzpatrick D."/>
            <person name="Nagy I."/>
            <person name="Doyle S."/>
            <person name="Anderson J.B."/>
            <person name="Grigoriev I.V."/>
            <person name="Gueldener U."/>
            <person name="Muensterkoetter M."/>
            <person name="Nagy L.G."/>
        </authorList>
    </citation>
    <scope>NUCLEOTIDE SEQUENCE [LARGE SCALE GENOMIC DNA]</scope>
    <source>
        <strain evidence="2">C18/9</strain>
    </source>
</reference>
<accession>A0A284QQY9</accession>
<evidence type="ECO:0000313" key="2">
    <source>
        <dbReference type="Proteomes" id="UP000219338"/>
    </source>
</evidence>
<proteinExistence type="predicted"/>
<dbReference type="Proteomes" id="UP000219338">
    <property type="component" value="Unassembled WGS sequence"/>
</dbReference>
<evidence type="ECO:0000313" key="1">
    <source>
        <dbReference type="EMBL" id="SJK98880.1"/>
    </source>
</evidence>
<keyword evidence="2" id="KW-1185">Reference proteome</keyword>
<dbReference type="AlphaFoldDB" id="A0A284QQY9"/>
<organism evidence="1 2">
    <name type="scientific">Armillaria ostoyae</name>
    <name type="common">Armillaria root rot fungus</name>
    <dbReference type="NCBI Taxonomy" id="47428"/>
    <lineage>
        <taxon>Eukaryota</taxon>
        <taxon>Fungi</taxon>
        <taxon>Dikarya</taxon>
        <taxon>Basidiomycota</taxon>
        <taxon>Agaricomycotina</taxon>
        <taxon>Agaricomycetes</taxon>
        <taxon>Agaricomycetidae</taxon>
        <taxon>Agaricales</taxon>
        <taxon>Marasmiineae</taxon>
        <taxon>Physalacriaceae</taxon>
        <taxon>Armillaria</taxon>
    </lineage>
</organism>